<proteinExistence type="predicted"/>
<dbReference type="AlphaFoldDB" id="A0A5J9VCX2"/>
<comment type="caution">
    <text evidence="1">The sequence shown here is derived from an EMBL/GenBank/DDBJ whole genome shotgun (WGS) entry which is preliminary data.</text>
</comment>
<dbReference type="EMBL" id="RWGY01000011">
    <property type="protein sequence ID" value="TVU32700.1"/>
    <property type="molecule type" value="Genomic_DNA"/>
</dbReference>
<evidence type="ECO:0000313" key="3">
    <source>
        <dbReference type="Proteomes" id="UP000324897"/>
    </source>
</evidence>
<dbReference type="Gramene" id="TVU32700">
    <property type="protein sequence ID" value="TVU32700"/>
    <property type="gene ID" value="EJB05_24444"/>
</dbReference>
<dbReference type="EMBL" id="RWGY01000011">
    <property type="protein sequence ID" value="TVU32720.1"/>
    <property type="molecule type" value="Genomic_DNA"/>
</dbReference>
<sequence>MYTAACLLNSPAIWSRSVDWICSAEEIGELVKSTNMATSPHRVRLCVHVSAHERWQGGWTWTELAPEWLSEG</sequence>
<evidence type="ECO:0000313" key="2">
    <source>
        <dbReference type="EMBL" id="TVU32720.1"/>
    </source>
</evidence>
<gene>
    <name evidence="1" type="ORF">EJB05_24444</name>
    <name evidence="2" type="ORF">EJB05_24471</name>
</gene>
<dbReference type="Gramene" id="TVU32720">
    <property type="protein sequence ID" value="TVU32720"/>
    <property type="gene ID" value="EJB05_24471"/>
</dbReference>
<reference evidence="1 3" key="1">
    <citation type="journal article" date="2019" name="Sci. Rep.">
        <title>A high-quality genome of Eragrostis curvula grass provides insights into Poaceae evolution and supports new strategies to enhance forage quality.</title>
        <authorList>
            <person name="Carballo J."/>
            <person name="Santos B.A.C.M."/>
            <person name="Zappacosta D."/>
            <person name="Garbus I."/>
            <person name="Selva J.P."/>
            <person name="Gallo C.A."/>
            <person name="Diaz A."/>
            <person name="Albertini E."/>
            <person name="Caccamo M."/>
            <person name="Echenique V."/>
        </authorList>
    </citation>
    <scope>NUCLEOTIDE SEQUENCE [LARGE SCALE GENOMIC DNA]</scope>
    <source>
        <strain evidence="3">cv. Victoria</strain>
        <tissue evidence="1">Leaf</tissue>
    </source>
</reference>
<evidence type="ECO:0000313" key="1">
    <source>
        <dbReference type="EMBL" id="TVU32700.1"/>
    </source>
</evidence>
<keyword evidence="3" id="KW-1185">Reference proteome</keyword>
<dbReference type="Proteomes" id="UP000324897">
    <property type="component" value="Chromosome 1"/>
</dbReference>
<feature type="non-terminal residue" evidence="1">
    <location>
        <position position="1"/>
    </location>
</feature>
<name>A0A5J9VCX2_9POAL</name>
<organism evidence="1 3">
    <name type="scientific">Eragrostis curvula</name>
    <name type="common">weeping love grass</name>
    <dbReference type="NCBI Taxonomy" id="38414"/>
    <lineage>
        <taxon>Eukaryota</taxon>
        <taxon>Viridiplantae</taxon>
        <taxon>Streptophyta</taxon>
        <taxon>Embryophyta</taxon>
        <taxon>Tracheophyta</taxon>
        <taxon>Spermatophyta</taxon>
        <taxon>Magnoliopsida</taxon>
        <taxon>Liliopsida</taxon>
        <taxon>Poales</taxon>
        <taxon>Poaceae</taxon>
        <taxon>PACMAD clade</taxon>
        <taxon>Chloridoideae</taxon>
        <taxon>Eragrostideae</taxon>
        <taxon>Eragrostidinae</taxon>
        <taxon>Eragrostis</taxon>
    </lineage>
</organism>
<accession>A0A5J9VCX2</accession>
<protein>
    <submittedName>
        <fullName evidence="1">Uncharacterized protein</fullName>
    </submittedName>
</protein>